<reference evidence="2 3" key="1">
    <citation type="submission" date="2021-07" db="EMBL/GenBank/DDBJ databases">
        <title>Genome data of Colletotrichum spaethianum.</title>
        <authorList>
            <person name="Utami Y.D."/>
            <person name="Hiruma K."/>
        </authorList>
    </citation>
    <scope>NUCLEOTIDE SEQUENCE [LARGE SCALE GENOMIC DNA]</scope>
    <source>
        <strain evidence="2 3">MAFF 242679</strain>
    </source>
</reference>
<name>A0AA37GYW0_9PEZI</name>
<organism evidence="2 3">
    <name type="scientific">Colletotrichum liriopes</name>
    <dbReference type="NCBI Taxonomy" id="708192"/>
    <lineage>
        <taxon>Eukaryota</taxon>
        <taxon>Fungi</taxon>
        <taxon>Dikarya</taxon>
        <taxon>Ascomycota</taxon>
        <taxon>Pezizomycotina</taxon>
        <taxon>Sordariomycetes</taxon>
        <taxon>Hypocreomycetidae</taxon>
        <taxon>Glomerellales</taxon>
        <taxon>Glomerellaceae</taxon>
        <taxon>Colletotrichum</taxon>
        <taxon>Colletotrichum spaethianum species complex</taxon>
    </lineage>
</organism>
<evidence type="ECO:0000313" key="2">
    <source>
        <dbReference type="EMBL" id="GJC89881.1"/>
    </source>
</evidence>
<accession>A0AA37GYW0</accession>
<feature type="domain" description="PD-(D/E)XK nuclease-like" evidence="1">
    <location>
        <begin position="11"/>
        <end position="96"/>
    </location>
</feature>
<evidence type="ECO:0000259" key="1">
    <source>
        <dbReference type="Pfam" id="PF20516"/>
    </source>
</evidence>
<gene>
    <name evidence="2" type="ORF">ColLi_12719</name>
</gene>
<dbReference type="EMBL" id="BPPX01000046">
    <property type="protein sequence ID" value="GJC89881.1"/>
    <property type="molecule type" value="Genomic_DNA"/>
</dbReference>
<comment type="caution">
    <text evidence="2">The sequence shown here is derived from an EMBL/GenBank/DDBJ whole genome shotgun (WGS) entry which is preliminary data.</text>
</comment>
<evidence type="ECO:0000313" key="3">
    <source>
        <dbReference type="Proteomes" id="UP001055172"/>
    </source>
</evidence>
<sequence length="98" mass="10864">MLTSINPDRLSAAIISDYRINRVPGKKIDHVLCLEQDRPVHGVAATAAFANLCETLPEGAINHAGLLPFLYRPVAVSFKSKRDGTQERKGQLQMDIRH</sequence>
<dbReference type="InterPro" id="IPR046797">
    <property type="entry name" value="PDDEXK_12"/>
</dbReference>
<dbReference type="Proteomes" id="UP001055172">
    <property type="component" value="Unassembled WGS sequence"/>
</dbReference>
<dbReference type="Pfam" id="PF20516">
    <property type="entry name" value="PDDEXK_12"/>
    <property type="match status" value="1"/>
</dbReference>
<keyword evidence="3" id="KW-1185">Reference proteome</keyword>
<proteinExistence type="predicted"/>
<protein>
    <recommendedName>
        <fullName evidence="1">PD-(D/E)XK nuclease-like domain-containing protein</fullName>
    </recommendedName>
</protein>
<dbReference type="AlphaFoldDB" id="A0AA37GYW0"/>